<dbReference type="GO" id="GO:0005085">
    <property type="term" value="F:guanyl-nucleotide exchange factor activity"/>
    <property type="evidence" value="ECO:0007669"/>
    <property type="project" value="UniProtKB-KW"/>
</dbReference>
<sequence length="2243" mass="260689">QFPSTFVESVTVPPTKAGEQLYVCISDFNSSEPGNLPLKRGDLVAGESNVDAVWHRGRNAWGSCGLFPLSCVKELELSGRSRQLSERSAAAQDSDLPPYALGQGRALMSLHAQLDEELDFREGNIITIVGMPEPGWFQGELDGRTGIFPEGFVELLAPLRSLQPDSPMSHAQSQYLPCRMEEEEEKEEEEEEEEDRLKDSVERQTQEDDIEESGVYGIAQYDFRALEPGELDFDVGDRIQILKSLEDGWLEGQVQGRRGIFPHRFVKFEKQLEEQVPTVSGKNDTCDKEEGDSYASDHSCGQEDQALQAHVEDGTNHEDYTVWDLDYFERREECREACKRDTGSEISCQDRTTVQSLPQNQPGPRRQERPPPPLVHPSRTGNSGHRPLQRTNSGNLIPPRPQLPPRPSLHNRQNSTSNHSSPPETPPVPNTRNTSLNRSNRTSSTLQSNSSWTRNKGYYASHDSRVPFNSRKSASQATNRQKLTRHASVSDADLGTYGHGERNIWSQEQGSNGLTTSHTLGSLSGDLEAKLTQQLLEFESSLPGRYGGNDEQPIRNNQCKDKFSRHFSIMDYSSESDIIKGLSHDSPLSSPSSSLERRKTLRPPPPRPRILRPPAPCGHTSLSNGQVPQQPYRPMRQAPRPPPPCPRPPMQHSNLLVSTEEEEGTQEEMVEEAEDALQREREIEQEREREQEQYRLLLRLEEVERDIDMYTHTAQELSAMLEEEGEEDEVARQQALENLEFCNFTVETLTLEQQQLRVTFGGANTAGFGKTVVLPDGMNGQTALGHPMVFTPVQWEFSRAPPQRGKSVEELVSDSWERERYIQMHMHFQQQQQLQHPQQALICPQDFGPAPGYLENQGYLKQVSGMHQTCWEYEDCDKIPYRDSLPQHRNQFFYHTPEAVFQEPRMPQKWTGNHCFYEPKDVNFTDHRGNKDHVQSPQTKEYPNHIKRDRYDHWEVDEYYDEQEHNRRRDQTGRDAYYDGDKRDYSDKKRGNYRERNRYERRDNDYYDHKELDTYDRYNQKDLDNYDHYDHKDSMRRDYYDTRQRQKYAYRDTEYYGRREKEFSDHRDSDRYDRKPRDLYDCRREDRNYNKESEQDCKKFSRYAYREKGSNDQRDNDQYEQRKEDRSKYREKDTDDRKKVDHYKCRENPDAEYKEKDHYAWQGDAQLEFKDKDTYDSRKDARYKLKEKAQYDRREKGHYDYIEHLHEQRQKDSYRERDRYQLRDADRYYYRDKGNRDHRSDDCYDNEVKDYFEDREWEDDRYEPKSRGYCKVSQDGYSSDYDCWKHIKEWQKDVYHSQTVRERGVRSYEDPITLSQFDHKDTMNGACIDSGSGRLDMEKQGWKKQKALYAGSLDRNSFYRRTAPSSLRKSEFVINRKEKQGLRTPAPAFCDVCTNECAHSVVCNGEMTLLSAQPKSLEPAPASAATTEDPEQRMLEKRSKVIEELLQTERDYIKDLNMCKAEIIIPLQTKQDQNVDFDGLFGNIDSVIDLSTRLEEALEDTDSIGKVFLDFKSELEDVYKVYCQNHDDAIALLETYEKDENIQKQVLECLENLRGKTNYINLGSFLIKPVQRVMRYPLLLMELLNATPESHHDRKQLADAVSSVKKINVNINEYKRRKDLVVKYRKGDEDRLIDKISKLSMHSIIKKSNRVSSHLKHLTGIAPQIKDEAFDEAEKRFRLQERLIKSFIRDISLYLQHIRESASVKVLSAISFCDIYTERQKQLDPERFQRAHRCISDKQFTEFKERTEALVISPLTQLLSMFAGPHKLIQKRFDKLLDYDNCKERAERMKDKRVQEDLQTARNNYEALNAQLLDELPKFHHAAEELFTNCMRGFAHAQRDFMFLTLGELSPLLQVRIGHAIIRHVQGQQCELYDNVCLLIAVRYRRHRGEPGVTVSGRTQQSAPAFTELQLLPREPADTTQSIRKENFGETDFQEAASKPSPNCIIQTDEHRTGLLALYGPERLFQAGRNFNAAQDLDVSIQEGDIVGVIKQQDPMGSQNRWLIDNGVTKGFVYSSFLKPYNPRQSHSDVSIESQSSNESGYGGSSPVFSRQSSNSTLTFNHETSSVSFSSGHTPNHASLCLSQDSNTSQRIPHIDTPSPSYPQTNQRDIPDSTYRNSSNQKELSETAVHNAANHRDYLKAFRHTAYGSQQRQNIECSAQKRKPQYSADEYVEPEHELDGNQIYYALYSFTARCANELSISANQRVRILEFQDMNGNQEWWLGEAGGRRGYVPSTYIRKSEYT</sequence>
<feature type="compositionally biased region" description="Polar residues" evidence="16">
    <location>
        <begin position="2024"/>
        <end position="2040"/>
    </location>
</feature>
<dbReference type="PANTHER" id="PTHR22834:SF19">
    <property type="entry name" value="DYNAMIN-BINDING PROTEIN"/>
    <property type="match status" value="1"/>
</dbReference>
<evidence type="ECO:0000256" key="16">
    <source>
        <dbReference type="SAM" id="MobiDB-lite"/>
    </source>
</evidence>
<dbReference type="GO" id="GO:0005795">
    <property type="term" value="C:Golgi stack"/>
    <property type="evidence" value="ECO:0007669"/>
    <property type="project" value="UniProtKB-SubCell"/>
</dbReference>
<keyword evidence="9" id="KW-0770">Synapse</keyword>
<dbReference type="Pfam" id="PF00018">
    <property type="entry name" value="SH3_1"/>
    <property type="match status" value="1"/>
</dbReference>
<comment type="subcellular location">
    <subcellularLocation>
        <location evidence="2">Cell junction</location>
    </subcellularLocation>
    <subcellularLocation>
        <location evidence="1">Cytoplasm</location>
        <location evidence="1">Cytoskeleton</location>
    </subcellularLocation>
    <subcellularLocation>
        <location evidence="3">Golgi apparatus</location>
        <location evidence="3">Golgi stack</location>
    </subcellularLocation>
    <subcellularLocation>
        <location evidence="14">Synapse</location>
    </subcellularLocation>
</comment>
<dbReference type="GO" id="GO:0060271">
    <property type="term" value="P:cilium assembly"/>
    <property type="evidence" value="ECO:0007669"/>
    <property type="project" value="TreeGrafter"/>
</dbReference>
<feature type="compositionally biased region" description="Polar residues" evidence="16">
    <location>
        <begin position="2047"/>
        <end position="2091"/>
    </location>
</feature>
<keyword evidence="7" id="KW-0344">Guanine-nucleotide releasing factor</keyword>
<dbReference type="PROSITE" id="PS50010">
    <property type="entry name" value="DH_2"/>
    <property type="match status" value="1"/>
</dbReference>
<keyword evidence="11" id="KW-0175">Coiled coil</keyword>
<feature type="compositionally biased region" description="Low complexity" evidence="16">
    <location>
        <begin position="628"/>
        <end position="638"/>
    </location>
</feature>
<evidence type="ECO:0000256" key="3">
    <source>
        <dbReference type="ARBA" id="ARBA00004348"/>
    </source>
</evidence>
<feature type="compositionally biased region" description="Pro residues" evidence="16">
    <location>
        <begin position="602"/>
        <end position="616"/>
    </location>
</feature>
<feature type="region of interest" description="Disordered" evidence="16">
    <location>
        <begin position="962"/>
        <end position="1002"/>
    </location>
</feature>
<dbReference type="InterPro" id="IPR004148">
    <property type="entry name" value="BAR_dom"/>
</dbReference>
<keyword evidence="5 15" id="KW-0728">SH3 domain</keyword>
<feature type="domain" description="DH" evidence="18">
    <location>
        <begin position="1437"/>
        <end position="1614"/>
    </location>
</feature>
<feature type="compositionally biased region" description="Acidic residues" evidence="16">
    <location>
        <begin position="659"/>
        <end position="675"/>
    </location>
</feature>
<feature type="region of interest" description="Disordered" evidence="16">
    <location>
        <begin position="349"/>
        <end position="496"/>
    </location>
</feature>
<keyword evidence="6" id="KW-0963">Cytoplasm</keyword>
<gene>
    <name evidence="20" type="ORF">QTP70_031978</name>
</gene>
<dbReference type="Gene3D" id="2.30.30.40">
    <property type="entry name" value="SH3 Domains"/>
    <property type="match status" value="5"/>
</dbReference>
<dbReference type="SUPFAM" id="SSF103657">
    <property type="entry name" value="BAR/IMD domain-like"/>
    <property type="match status" value="1"/>
</dbReference>
<dbReference type="GO" id="GO:0035556">
    <property type="term" value="P:intracellular signal transduction"/>
    <property type="evidence" value="ECO:0007669"/>
    <property type="project" value="InterPro"/>
</dbReference>
<evidence type="ECO:0000256" key="5">
    <source>
        <dbReference type="ARBA" id="ARBA00022443"/>
    </source>
</evidence>
<feature type="compositionally biased region" description="Basic and acidic residues" evidence="16">
    <location>
        <begin position="195"/>
        <end position="206"/>
    </location>
</feature>
<dbReference type="InterPro" id="IPR036028">
    <property type="entry name" value="SH3-like_dom_sf"/>
</dbReference>
<dbReference type="GO" id="GO:0005856">
    <property type="term" value="C:cytoskeleton"/>
    <property type="evidence" value="ECO:0007669"/>
    <property type="project" value="UniProtKB-SubCell"/>
</dbReference>
<dbReference type="FunFam" id="1.20.900.10:FF:000023">
    <property type="entry name" value="dynamin-binding protein isoform X2"/>
    <property type="match status" value="1"/>
</dbReference>
<dbReference type="PROSITE" id="PS50002">
    <property type="entry name" value="SH3"/>
    <property type="match status" value="5"/>
</dbReference>
<dbReference type="InterPro" id="IPR035820">
    <property type="entry name" value="DNMBP_SH3_C1"/>
</dbReference>
<accession>A0AAE0UYU0</accession>
<feature type="region of interest" description="Disordered" evidence="16">
    <location>
        <begin position="926"/>
        <end position="947"/>
    </location>
</feature>
<dbReference type="SUPFAM" id="SSF48065">
    <property type="entry name" value="DBL homology domain (DH-domain)"/>
    <property type="match status" value="1"/>
</dbReference>
<dbReference type="PANTHER" id="PTHR22834">
    <property type="entry name" value="NUCLEAR FUSION PROTEIN FUS2"/>
    <property type="match status" value="1"/>
</dbReference>
<dbReference type="InterPro" id="IPR035819">
    <property type="entry name" value="DNMBP_SH3_N3"/>
</dbReference>
<evidence type="ECO:0000259" key="17">
    <source>
        <dbReference type="PROSITE" id="PS50002"/>
    </source>
</evidence>
<dbReference type="InterPro" id="IPR000219">
    <property type="entry name" value="DH_dom"/>
</dbReference>
<dbReference type="Pfam" id="PF03114">
    <property type="entry name" value="BAR"/>
    <property type="match status" value="1"/>
</dbReference>
<evidence type="ECO:0000256" key="10">
    <source>
        <dbReference type="ARBA" id="ARBA00023034"/>
    </source>
</evidence>
<feature type="compositionally biased region" description="Basic and acidic residues" evidence="16">
    <location>
        <begin position="676"/>
        <end position="689"/>
    </location>
</feature>
<evidence type="ECO:0000256" key="13">
    <source>
        <dbReference type="ARBA" id="ARBA00032587"/>
    </source>
</evidence>
<evidence type="ECO:0000256" key="12">
    <source>
        <dbReference type="ARBA" id="ARBA00023212"/>
    </source>
</evidence>
<dbReference type="FunFam" id="2.30.30.40:FF:000138">
    <property type="entry name" value="dynamin-binding protein isoform X1"/>
    <property type="match status" value="1"/>
</dbReference>
<evidence type="ECO:0000313" key="21">
    <source>
        <dbReference type="Proteomes" id="UP001274896"/>
    </source>
</evidence>
<feature type="compositionally biased region" description="Polar residues" evidence="16">
    <location>
        <begin position="379"/>
        <end position="395"/>
    </location>
</feature>
<feature type="compositionally biased region" description="Pro residues" evidence="16">
    <location>
        <begin position="639"/>
        <end position="649"/>
    </location>
</feature>
<keyword evidence="8" id="KW-0965">Cell junction</keyword>
<evidence type="ECO:0000256" key="1">
    <source>
        <dbReference type="ARBA" id="ARBA00004245"/>
    </source>
</evidence>
<feature type="compositionally biased region" description="Polar residues" evidence="16">
    <location>
        <begin position="163"/>
        <end position="175"/>
    </location>
</feature>
<keyword evidence="12" id="KW-0206">Cytoskeleton</keyword>
<evidence type="ECO:0000256" key="15">
    <source>
        <dbReference type="PROSITE-ProRule" id="PRU00192"/>
    </source>
</evidence>
<dbReference type="PROSITE" id="PS00741">
    <property type="entry name" value="DH_1"/>
    <property type="match status" value="1"/>
</dbReference>
<feature type="region of interest" description="Disordered" evidence="16">
    <location>
        <begin position="163"/>
        <end position="214"/>
    </location>
</feature>
<feature type="region of interest" description="Disordered" evidence="16">
    <location>
        <begin position="1105"/>
        <end position="1142"/>
    </location>
</feature>
<evidence type="ECO:0000256" key="4">
    <source>
        <dbReference type="ARBA" id="ARBA00018186"/>
    </source>
</evidence>
<dbReference type="CDD" id="cd11798">
    <property type="entry name" value="SH3_DNMBP_C1"/>
    <property type="match status" value="1"/>
</dbReference>
<feature type="compositionally biased region" description="Polar residues" evidence="16">
    <location>
        <begin position="2098"/>
        <end position="2122"/>
    </location>
</feature>
<reference evidence="20" key="1">
    <citation type="submission" date="2023-06" db="EMBL/GenBank/DDBJ databases">
        <title>Male Hemibagrus guttatus genome.</title>
        <authorList>
            <person name="Bian C."/>
        </authorList>
    </citation>
    <scope>NUCLEOTIDE SEQUENCE</scope>
    <source>
        <strain evidence="20">Male_cb2023</strain>
        <tissue evidence="20">Muscle</tissue>
    </source>
</reference>
<comment type="caution">
    <text evidence="20">The sequence shown here is derived from an EMBL/GenBank/DDBJ whole genome shotgun (WGS) entry which is preliminary data.</text>
</comment>
<feature type="domain" description="BAR" evidence="19">
    <location>
        <begin position="1655"/>
        <end position="1862"/>
    </location>
</feature>
<feature type="domain" description="SH3" evidence="17">
    <location>
        <begin position="17"/>
        <end position="77"/>
    </location>
</feature>
<dbReference type="FunFam" id="2.30.30.40:FF:000160">
    <property type="entry name" value="dynamin-binding protein isoform X1"/>
    <property type="match status" value="1"/>
</dbReference>
<dbReference type="CDD" id="cd00160">
    <property type="entry name" value="RhoGEF"/>
    <property type="match status" value="1"/>
</dbReference>
<keyword evidence="21" id="KW-1185">Reference proteome</keyword>
<evidence type="ECO:0000256" key="7">
    <source>
        <dbReference type="ARBA" id="ARBA00022658"/>
    </source>
</evidence>
<evidence type="ECO:0000256" key="11">
    <source>
        <dbReference type="ARBA" id="ARBA00023054"/>
    </source>
</evidence>
<evidence type="ECO:0000256" key="8">
    <source>
        <dbReference type="ARBA" id="ARBA00022949"/>
    </source>
</evidence>
<feature type="non-terminal residue" evidence="20">
    <location>
        <position position="2243"/>
    </location>
</feature>
<dbReference type="CDD" id="cd11796">
    <property type="entry name" value="SH3_DNMBP_N3"/>
    <property type="match status" value="1"/>
</dbReference>
<dbReference type="InterPro" id="IPR035899">
    <property type="entry name" value="DBL_dom_sf"/>
</dbReference>
<evidence type="ECO:0000256" key="6">
    <source>
        <dbReference type="ARBA" id="ARBA00022490"/>
    </source>
</evidence>
<feature type="region of interest" description="Disordered" evidence="16">
    <location>
        <begin position="2024"/>
        <end position="2125"/>
    </location>
</feature>
<name>A0AAE0UYU0_9TELE</name>
<keyword evidence="10" id="KW-0333">Golgi apparatus</keyword>
<dbReference type="GO" id="GO:0070161">
    <property type="term" value="C:anchoring junction"/>
    <property type="evidence" value="ECO:0007669"/>
    <property type="project" value="UniProtKB-SubCell"/>
</dbReference>
<dbReference type="Gene3D" id="1.20.1270.60">
    <property type="entry name" value="Arfaptin homology (AH) domain/BAR domain"/>
    <property type="match status" value="1"/>
</dbReference>
<protein>
    <recommendedName>
        <fullName evidence="4">Dynamin-binding protein</fullName>
    </recommendedName>
    <alternativeName>
        <fullName evidence="13">Scaffold protein Tuba</fullName>
    </alternativeName>
</protein>
<evidence type="ECO:0000313" key="20">
    <source>
        <dbReference type="EMBL" id="KAK3529562.1"/>
    </source>
</evidence>
<feature type="compositionally biased region" description="Low complexity" evidence="16">
    <location>
        <begin position="430"/>
        <end position="446"/>
    </location>
</feature>
<dbReference type="PROSITE" id="PS51021">
    <property type="entry name" value="BAR"/>
    <property type="match status" value="1"/>
</dbReference>
<dbReference type="PRINTS" id="PR00499">
    <property type="entry name" value="P67PHOX"/>
</dbReference>
<dbReference type="EMBL" id="JAUCMX010000012">
    <property type="protein sequence ID" value="KAK3529562.1"/>
    <property type="molecule type" value="Genomic_DNA"/>
</dbReference>
<dbReference type="InterPro" id="IPR027267">
    <property type="entry name" value="AH/BAR_dom_sf"/>
</dbReference>
<proteinExistence type="predicted"/>
<dbReference type="FunFam" id="2.30.30.40:FF:000084">
    <property type="entry name" value="dynamin-binding protein isoform X1"/>
    <property type="match status" value="1"/>
</dbReference>
<feature type="compositionally biased region" description="Polar residues" evidence="16">
    <location>
        <begin position="470"/>
        <end position="481"/>
    </location>
</feature>
<dbReference type="InterPro" id="IPR051492">
    <property type="entry name" value="Dynamin-Rho_GEF"/>
</dbReference>
<evidence type="ECO:0000259" key="19">
    <source>
        <dbReference type="PROSITE" id="PS51021"/>
    </source>
</evidence>
<evidence type="ECO:0000256" key="14">
    <source>
        <dbReference type="ARBA" id="ARBA00034103"/>
    </source>
</evidence>
<evidence type="ECO:0000256" key="2">
    <source>
        <dbReference type="ARBA" id="ARBA00004282"/>
    </source>
</evidence>
<dbReference type="Gene3D" id="1.20.900.10">
    <property type="entry name" value="Dbl homology (DH) domain"/>
    <property type="match status" value="1"/>
</dbReference>
<dbReference type="SUPFAM" id="SSF50044">
    <property type="entry name" value="SH3-domain"/>
    <property type="match status" value="5"/>
</dbReference>
<feature type="region of interest" description="Disordered" evidence="16">
    <location>
        <begin position="581"/>
        <end position="689"/>
    </location>
</feature>
<feature type="domain" description="SH3" evidence="17">
    <location>
        <begin position="2179"/>
        <end position="2242"/>
    </location>
</feature>
<dbReference type="SMART" id="SM00326">
    <property type="entry name" value="SH3"/>
    <property type="match status" value="5"/>
</dbReference>
<evidence type="ECO:0000259" key="18">
    <source>
        <dbReference type="PROSITE" id="PS50010"/>
    </source>
</evidence>
<feature type="domain" description="SH3" evidence="17">
    <location>
        <begin position="99"/>
        <end position="158"/>
    </location>
</feature>
<dbReference type="Pfam" id="PF00621">
    <property type="entry name" value="RhoGEF"/>
    <property type="match status" value="1"/>
</dbReference>
<evidence type="ECO:0000256" key="9">
    <source>
        <dbReference type="ARBA" id="ARBA00023018"/>
    </source>
</evidence>
<feature type="domain" description="SH3" evidence="17">
    <location>
        <begin position="212"/>
        <end position="271"/>
    </location>
</feature>
<dbReference type="FunFam" id="1.20.1270.60:FF:000027">
    <property type="entry name" value="dynamin-binding protein isoform X1"/>
    <property type="match status" value="1"/>
</dbReference>
<dbReference type="CDD" id="cd12141">
    <property type="entry name" value="SH3_DNMBP_C2"/>
    <property type="match status" value="1"/>
</dbReference>
<organism evidence="20 21">
    <name type="scientific">Hemibagrus guttatus</name>
    <dbReference type="NCBI Taxonomy" id="175788"/>
    <lineage>
        <taxon>Eukaryota</taxon>
        <taxon>Metazoa</taxon>
        <taxon>Chordata</taxon>
        <taxon>Craniata</taxon>
        <taxon>Vertebrata</taxon>
        <taxon>Euteleostomi</taxon>
        <taxon>Actinopterygii</taxon>
        <taxon>Neopterygii</taxon>
        <taxon>Teleostei</taxon>
        <taxon>Ostariophysi</taxon>
        <taxon>Siluriformes</taxon>
        <taxon>Bagridae</taxon>
        <taxon>Hemibagrus</taxon>
    </lineage>
</organism>
<dbReference type="FunFam" id="2.30.30.40:FF:000066">
    <property type="entry name" value="dynamin-binding protein isoform X1"/>
    <property type="match status" value="1"/>
</dbReference>
<dbReference type="InterPro" id="IPR001331">
    <property type="entry name" value="GDS_CDC24_CS"/>
</dbReference>
<feature type="compositionally biased region" description="Pro residues" evidence="16">
    <location>
        <begin position="398"/>
        <end position="407"/>
    </location>
</feature>
<feature type="compositionally biased region" description="Polar residues" evidence="16">
    <location>
        <begin position="410"/>
        <end position="422"/>
    </location>
</feature>
<feature type="compositionally biased region" description="Acidic residues" evidence="16">
    <location>
        <begin position="181"/>
        <end position="194"/>
    </location>
</feature>
<feature type="region of interest" description="Disordered" evidence="16">
    <location>
        <begin position="276"/>
        <end position="304"/>
    </location>
</feature>
<feature type="domain" description="SH3" evidence="17">
    <location>
        <begin position="1960"/>
        <end position="2023"/>
    </location>
</feature>
<dbReference type="Proteomes" id="UP001274896">
    <property type="component" value="Unassembled WGS sequence"/>
</dbReference>
<dbReference type="SMART" id="SM00721">
    <property type="entry name" value="BAR"/>
    <property type="match status" value="1"/>
</dbReference>
<dbReference type="GO" id="GO:0045202">
    <property type="term" value="C:synapse"/>
    <property type="evidence" value="ECO:0007669"/>
    <property type="project" value="UniProtKB-SubCell"/>
</dbReference>
<dbReference type="InterPro" id="IPR001452">
    <property type="entry name" value="SH3_domain"/>
</dbReference>
<dbReference type="CDD" id="cd07589">
    <property type="entry name" value="BAR_DNMBP"/>
    <property type="match status" value="1"/>
</dbReference>
<dbReference type="Pfam" id="PF14604">
    <property type="entry name" value="SH3_9"/>
    <property type="match status" value="2"/>
</dbReference>
<dbReference type="SMART" id="SM00325">
    <property type="entry name" value="RhoGEF"/>
    <property type="match status" value="1"/>
</dbReference>